<dbReference type="SUPFAM" id="SSF55811">
    <property type="entry name" value="Nudix"/>
    <property type="match status" value="1"/>
</dbReference>
<dbReference type="PANTHER" id="PTHR13994:SF13">
    <property type="entry name" value="FI03680P"/>
    <property type="match status" value="1"/>
</dbReference>
<dbReference type="GO" id="GO:0051287">
    <property type="term" value="F:NAD binding"/>
    <property type="evidence" value="ECO:0007669"/>
    <property type="project" value="TreeGrafter"/>
</dbReference>
<dbReference type="FunFam" id="3.40.630.30:FF:000016">
    <property type="entry name" value="nudix hydrolase 2"/>
    <property type="match status" value="1"/>
</dbReference>
<name>A0A9D4UVR1_ADICA</name>
<dbReference type="Gene3D" id="3.40.630.30">
    <property type="match status" value="1"/>
</dbReference>
<organism evidence="5 6">
    <name type="scientific">Adiantum capillus-veneris</name>
    <name type="common">Maidenhair fern</name>
    <dbReference type="NCBI Taxonomy" id="13818"/>
    <lineage>
        <taxon>Eukaryota</taxon>
        <taxon>Viridiplantae</taxon>
        <taxon>Streptophyta</taxon>
        <taxon>Embryophyta</taxon>
        <taxon>Tracheophyta</taxon>
        <taxon>Polypodiopsida</taxon>
        <taxon>Polypodiidae</taxon>
        <taxon>Polypodiales</taxon>
        <taxon>Pteridineae</taxon>
        <taxon>Pteridaceae</taxon>
        <taxon>Vittarioideae</taxon>
        <taxon>Adiantum</taxon>
    </lineage>
</organism>
<dbReference type="InterPro" id="IPR020084">
    <property type="entry name" value="NUDIX_hydrolase_CS"/>
</dbReference>
<evidence type="ECO:0000259" key="4">
    <source>
        <dbReference type="PROSITE" id="PS51462"/>
    </source>
</evidence>
<keyword evidence="3" id="KW-0378">Hydrolase</keyword>
<proteinExistence type="inferred from homology"/>
<dbReference type="PANTHER" id="PTHR13994">
    <property type="entry name" value="NUDIX HYDROLASE RELATED"/>
    <property type="match status" value="1"/>
</dbReference>
<dbReference type="Gene3D" id="3.90.79.10">
    <property type="entry name" value="Nucleoside Triphosphate Pyrophosphohydrolase"/>
    <property type="match status" value="1"/>
</dbReference>
<protein>
    <recommendedName>
        <fullName evidence="4">Nudix hydrolase domain-containing protein</fullName>
    </recommendedName>
</protein>
<accession>A0A9D4UVR1</accession>
<keyword evidence="6" id="KW-1185">Reference proteome</keyword>
<dbReference type="OrthoDB" id="447842at2759"/>
<evidence type="ECO:0000313" key="6">
    <source>
        <dbReference type="Proteomes" id="UP000886520"/>
    </source>
</evidence>
<dbReference type="InterPro" id="IPR015797">
    <property type="entry name" value="NUDIX_hydrolase-like_dom_sf"/>
</dbReference>
<dbReference type="PRINTS" id="PR01356">
    <property type="entry name" value="GFGPROTEIN"/>
</dbReference>
<dbReference type="Pfam" id="PF00293">
    <property type="entry name" value="NUDIX"/>
    <property type="match status" value="1"/>
</dbReference>
<dbReference type="InterPro" id="IPR000086">
    <property type="entry name" value="NUDIX_hydrolase_dom"/>
</dbReference>
<comment type="caution">
    <text evidence="5">The sequence shown here is derived from an EMBL/GenBank/DDBJ whole genome shotgun (WGS) entry which is preliminary data.</text>
</comment>
<dbReference type="EMBL" id="JABFUD020000010">
    <property type="protein sequence ID" value="KAI5074702.1"/>
    <property type="molecule type" value="Genomic_DNA"/>
</dbReference>
<sequence>MADCIPSDGDLILAGRDDRYGGFIVDSTSLPSDPSTFLENLRHSLLQWKSQSKKGIWLKLPIENVDLVPLAVKEGFCYHHAEKDYLMLTLWIAETPSTLPSNASHQVGVGAMVINDENKVLVVQEQTGPTKGSGVWKMPTGAVLQGEDIKDAVQREVKEETGVDAELVEILGVRQAHDVSFGKSDLFFLCLLRPLPSDISVEESEIAAAEWISLDDYRSQEFNTKSSLLTRIADMVAASLKGEYKGFGAEALSFGFRNSGSYFYHNINDINSYLEQKKSTS</sequence>
<dbReference type="GO" id="GO:0046872">
    <property type="term" value="F:metal ion binding"/>
    <property type="evidence" value="ECO:0007669"/>
    <property type="project" value="UniProtKB-KW"/>
</dbReference>
<dbReference type="InterPro" id="IPR040618">
    <property type="entry name" value="Pre-Nudix"/>
</dbReference>
<keyword evidence="2" id="KW-0479">Metal-binding</keyword>
<dbReference type="AlphaFoldDB" id="A0A9D4UVR1"/>
<dbReference type="InterPro" id="IPR003293">
    <property type="entry name" value="Nudix_hydrolase6-like"/>
</dbReference>
<dbReference type="Pfam" id="PF18290">
    <property type="entry name" value="Nudix_hydro"/>
    <property type="match status" value="1"/>
</dbReference>
<evidence type="ECO:0000313" key="5">
    <source>
        <dbReference type="EMBL" id="KAI5074702.1"/>
    </source>
</evidence>
<dbReference type="FunFam" id="3.90.79.10:FF:000015">
    <property type="entry name" value="Nudix hydrolase 8"/>
    <property type="match status" value="1"/>
</dbReference>
<gene>
    <name evidence="5" type="ORF">GOP47_0010663</name>
</gene>
<dbReference type="PROSITE" id="PS00893">
    <property type="entry name" value="NUDIX_BOX"/>
    <property type="match status" value="1"/>
</dbReference>
<dbReference type="CDD" id="cd04670">
    <property type="entry name" value="NUDIX_ASFGF2_Nudt6"/>
    <property type="match status" value="1"/>
</dbReference>
<evidence type="ECO:0000256" key="3">
    <source>
        <dbReference type="ARBA" id="ARBA00022801"/>
    </source>
</evidence>
<feature type="domain" description="Nudix hydrolase" evidence="4">
    <location>
        <begin position="104"/>
        <end position="234"/>
    </location>
</feature>
<comment type="similarity">
    <text evidence="1">Belongs to the Nudix hydrolase family.</text>
</comment>
<dbReference type="GO" id="GO:0035529">
    <property type="term" value="F:NADH pyrophosphatase activity"/>
    <property type="evidence" value="ECO:0007669"/>
    <property type="project" value="TreeGrafter"/>
</dbReference>
<dbReference type="Proteomes" id="UP000886520">
    <property type="component" value="Chromosome 10"/>
</dbReference>
<evidence type="ECO:0000256" key="1">
    <source>
        <dbReference type="ARBA" id="ARBA00005582"/>
    </source>
</evidence>
<reference evidence="5" key="1">
    <citation type="submission" date="2021-01" db="EMBL/GenBank/DDBJ databases">
        <title>Adiantum capillus-veneris genome.</title>
        <authorList>
            <person name="Fang Y."/>
            <person name="Liao Q."/>
        </authorList>
    </citation>
    <scope>NUCLEOTIDE SEQUENCE</scope>
    <source>
        <strain evidence="5">H3</strain>
        <tissue evidence="5">Leaf</tissue>
    </source>
</reference>
<evidence type="ECO:0000256" key="2">
    <source>
        <dbReference type="ARBA" id="ARBA00022723"/>
    </source>
</evidence>
<dbReference type="PROSITE" id="PS51462">
    <property type="entry name" value="NUDIX"/>
    <property type="match status" value="1"/>
</dbReference>
<dbReference type="GO" id="GO:0047631">
    <property type="term" value="F:ADP-ribose diphosphatase activity"/>
    <property type="evidence" value="ECO:0007669"/>
    <property type="project" value="TreeGrafter"/>
</dbReference>